<accession>A0A5C1HSW6</accession>
<name>A0A5C1HSW6_9SPHI</name>
<dbReference type="Gene3D" id="3.55.50.30">
    <property type="match status" value="1"/>
</dbReference>
<evidence type="ECO:0000259" key="3">
    <source>
        <dbReference type="Pfam" id="PF16344"/>
    </source>
</evidence>
<protein>
    <submittedName>
        <fullName evidence="4">DUF4974 domain-containing protein</fullName>
    </submittedName>
</protein>
<feature type="transmembrane region" description="Helical" evidence="1">
    <location>
        <begin position="70"/>
        <end position="92"/>
    </location>
</feature>
<dbReference type="InterPro" id="IPR006860">
    <property type="entry name" value="FecR"/>
</dbReference>
<reference evidence="4" key="1">
    <citation type="submission" date="2019-08" db="EMBL/GenBank/DDBJ databases">
        <title>Comparative genome analysis confer to the adaptation heavy metal polluted environment.</title>
        <authorList>
            <person name="Li Y."/>
        </authorList>
    </citation>
    <scope>NUCLEOTIDE SEQUENCE [LARGE SCALE GENOMIC DNA]</scope>
    <source>
        <strain evidence="4">P1</strain>
    </source>
</reference>
<dbReference type="PIRSF" id="PIRSF018266">
    <property type="entry name" value="FecR"/>
    <property type="match status" value="1"/>
</dbReference>
<organism evidence="4 5">
    <name type="scientific">Mucilaginibacter rubeus</name>
    <dbReference type="NCBI Taxonomy" id="2027860"/>
    <lineage>
        <taxon>Bacteria</taxon>
        <taxon>Pseudomonadati</taxon>
        <taxon>Bacteroidota</taxon>
        <taxon>Sphingobacteriia</taxon>
        <taxon>Sphingobacteriales</taxon>
        <taxon>Sphingobacteriaceae</taxon>
        <taxon>Mucilaginibacter</taxon>
    </lineage>
</organism>
<dbReference type="AlphaFoldDB" id="A0A5C1HSW6"/>
<keyword evidence="1" id="KW-0812">Transmembrane</keyword>
<dbReference type="PANTHER" id="PTHR30273:SF2">
    <property type="entry name" value="PROTEIN FECR"/>
    <property type="match status" value="1"/>
</dbReference>
<dbReference type="EMBL" id="CP043450">
    <property type="protein sequence ID" value="QEM08563.1"/>
    <property type="molecule type" value="Genomic_DNA"/>
</dbReference>
<keyword evidence="1" id="KW-0472">Membrane</keyword>
<keyword evidence="5" id="KW-1185">Reference proteome</keyword>
<evidence type="ECO:0000256" key="1">
    <source>
        <dbReference type="SAM" id="Phobius"/>
    </source>
</evidence>
<proteinExistence type="predicted"/>
<dbReference type="KEGG" id="mrub:DEO27_000525"/>
<feature type="domain" description="FecR protein" evidence="2">
    <location>
        <begin position="105"/>
        <end position="199"/>
    </location>
</feature>
<dbReference type="Pfam" id="PF04773">
    <property type="entry name" value="FecR"/>
    <property type="match status" value="1"/>
</dbReference>
<evidence type="ECO:0000259" key="2">
    <source>
        <dbReference type="Pfam" id="PF04773"/>
    </source>
</evidence>
<dbReference type="Pfam" id="PF16344">
    <property type="entry name" value="FecR_C"/>
    <property type="match status" value="1"/>
</dbReference>
<dbReference type="GO" id="GO:0016989">
    <property type="term" value="F:sigma factor antagonist activity"/>
    <property type="evidence" value="ECO:0007669"/>
    <property type="project" value="TreeGrafter"/>
</dbReference>
<evidence type="ECO:0000313" key="5">
    <source>
        <dbReference type="Proteomes" id="UP000251402"/>
    </source>
</evidence>
<dbReference type="OrthoDB" id="1452822at2"/>
<dbReference type="PANTHER" id="PTHR30273">
    <property type="entry name" value="PERIPLASMIC SIGNAL SENSOR AND SIGMA FACTOR ACTIVATOR FECR-RELATED"/>
    <property type="match status" value="1"/>
</dbReference>
<gene>
    <name evidence="4" type="ORF">DEO27_000525</name>
</gene>
<sequence>MDIYKFRKQLRRYLKGTANETENAIVEAWYKSYQNESNQQLPQEERERIKNNIHAGIKAAIAQQRNRSWYVYRIAASVLLVSGLSLAAYFAVRNKQATNQTFTIIQTHAGEVRQITLPDSSVIWVNAASRIRVPASFNDTLRQVYLDEGEAFFKVKHDETKPFRVNAAVLKVQVLGTSFNISAYKQMPFIKVAVATGKVSVSRGDKTLSVLTPGQQLTYLPAKDTYSNEQVNIENSQSWKDGNTSLNQAGFDELALVYKNLFNINLHAGNTRAKGYRFTIRIKQNIPPDETLKAISQLHNTHFRKEGHEVTLY</sequence>
<dbReference type="Proteomes" id="UP000251402">
    <property type="component" value="Chromosome"/>
</dbReference>
<keyword evidence="1" id="KW-1133">Transmembrane helix</keyword>
<dbReference type="Gene3D" id="2.60.120.1440">
    <property type="match status" value="1"/>
</dbReference>
<dbReference type="InterPro" id="IPR012373">
    <property type="entry name" value="Ferrdict_sens_TM"/>
</dbReference>
<dbReference type="InterPro" id="IPR032508">
    <property type="entry name" value="FecR_C"/>
</dbReference>
<feature type="domain" description="Protein FecR C-terminal" evidence="3">
    <location>
        <begin position="246"/>
        <end position="311"/>
    </location>
</feature>
<dbReference type="RefSeq" id="WP_112573468.1">
    <property type="nucleotide sequence ID" value="NZ_CP043450.1"/>
</dbReference>
<evidence type="ECO:0000313" key="4">
    <source>
        <dbReference type="EMBL" id="QEM08563.1"/>
    </source>
</evidence>